<dbReference type="InterPro" id="IPR013783">
    <property type="entry name" value="Ig-like_fold"/>
</dbReference>
<dbReference type="InterPro" id="IPR051713">
    <property type="entry name" value="T-cell_Activation_Regulation"/>
</dbReference>
<evidence type="ECO:0000256" key="3">
    <source>
        <dbReference type="ARBA" id="ARBA00022692"/>
    </source>
</evidence>
<accession>A0A6P8GVY5</accession>
<name>A0A6P8GVY5_CLUHA</name>
<dbReference type="GO" id="GO:0031295">
    <property type="term" value="P:T cell costimulation"/>
    <property type="evidence" value="ECO:0007669"/>
    <property type="project" value="TreeGrafter"/>
</dbReference>
<keyword evidence="3 11" id="KW-0812">Transmembrane</keyword>
<evidence type="ECO:0000256" key="2">
    <source>
        <dbReference type="ARBA" id="ARBA00022475"/>
    </source>
</evidence>
<dbReference type="InterPro" id="IPR036179">
    <property type="entry name" value="Ig-like_dom_sf"/>
</dbReference>
<evidence type="ECO:0000259" key="13">
    <source>
        <dbReference type="PROSITE" id="PS50835"/>
    </source>
</evidence>
<dbReference type="GeneID" id="116224148"/>
<dbReference type="GO" id="GO:0007166">
    <property type="term" value="P:cell surface receptor signaling pathway"/>
    <property type="evidence" value="ECO:0007669"/>
    <property type="project" value="TreeGrafter"/>
</dbReference>
<keyword evidence="4 12" id="KW-0732">Signal</keyword>
<dbReference type="SMART" id="SM00409">
    <property type="entry name" value="IG"/>
    <property type="match status" value="1"/>
</dbReference>
<feature type="domain" description="Ig-like" evidence="13">
    <location>
        <begin position="3"/>
        <end position="117"/>
    </location>
</feature>
<evidence type="ECO:0000256" key="10">
    <source>
        <dbReference type="ARBA" id="ARBA00023319"/>
    </source>
</evidence>
<dbReference type="GO" id="GO:0006955">
    <property type="term" value="P:immune response"/>
    <property type="evidence" value="ECO:0007669"/>
    <property type="project" value="TreeGrafter"/>
</dbReference>
<dbReference type="Gene3D" id="2.60.40.10">
    <property type="entry name" value="Immunoglobulins"/>
    <property type="match status" value="1"/>
</dbReference>
<organism evidence="14 15">
    <name type="scientific">Clupea harengus</name>
    <name type="common">Atlantic herring</name>
    <dbReference type="NCBI Taxonomy" id="7950"/>
    <lineage>
        <taxon>Eukaryota</taxon>
        <taxon>Metazoa</taxon>
        <taxon>Chordata</taxon>
        <taxon>Craniata</taxon>
        <taxon>Vertebrata</taxon>
        <taxon>Euteleostomi</taxon>
        <taxon>Actinopterygii</taxon>
        <taxon>Neopterygii</taxon>
        <taxon>Teleostei</taxon>
        <taxon>Clupei</taxon>
        <taxon>Clupeiformes</taxon>
        <taxon>Clupeoidei</taxon>
        <taxon>Clupeidae</taxon>
        <taxon>Clupea</taxon>
    </lineage>
</organism>
<comment type="subcellular location">
    <subcellularLocation>
        <location evidence="1">Cell membrane</location>
        <topology evidence="1">Single-pass type I membrane protein</topology>
    </subcellularLocation>
</comment>
<keyword evidence="10" id="KW-0393">Immunoglobulin domain</keyword>
<feature type="signal peptide" evidence="12">
    <location>
        <begin position="1"/>
        <end position="18"/>
    </location>
</feature>
<keyword evidence="14" id="KW-1185">Reference proteome</keyword>
<dbReference type="PANTHER" id="PTHR25466">
    <property type="entry name" value="T-LYMPHOCYTE ACTIVATION ANTIGEN"/>
    <property type="match status" value="1"/>
</dbReference>
<evidence type="ECO:0000256" key="6">
    <source>
        <dbReference type="ARBA" id="ARBA00023136"/>
    </source>
</evidence>
<dbReference type="InterPro" id="IPR013106">
    <property type="entry name" value="Ig_V-set"/>
</dbReference>
<evidence type="ECO:0000256" key="12">
    <source>
        <dbReference type="SAM" id="SignalP"/>
    </source>
</evidence>
<evidence type="ECO:0000256" key="4">
    <source>
        <dbReference type="ARBA" id="ARBA00022729"/>
    </source>
</evidence>
<keyword evidence="9" id="KW-0325">Glycoprotein</keyword>
<proteinExistence type="predicted"/>
<evidence type="ECO:0000313" key="14">
    <source>
        <dbReference type="Proteomes" id="UP000515152"/>
    </source>
</evidence>
<dbReference type="Proteomes" id="UP000515152">
    <property type="component" value="Chromosome 16"/>
</dbReference>
<evidence type="ECO:0000256" key="8">
    <source>
        <dbReference type="ARBA" id="ARBA00023170"/>
    </source>
</evidence>
<dbReference type="PANTHER" id="PTHR25466:SF14">
    <property type="entry name" value="BUTYROPHILIN SUBFAMILY 2 MEMBER A2-LIKE-RELATED"/>
    <property type="match status" value="1"/>
</dbReference>
<evidence type="ECO:0000256" key="9">
    <source>
        <dbReference type="ARBA" id="ARBA00023180"/>
    </source>
</evidence>
<dbReference type="InterPro" id="IPR007110">
    <property type="entry name" value="Ig-like_dom"/>
</dbReference>
<dbReference type="KEGG" id="char:116224148"/>
<dbReference type="OrthoDB" id="6157407at2759"/>
<evidence type="ECO:0000256" key="1">
    <source>
        <dbReference type="ARBA" id="ARBA00004251"/>
    </source>
</evidence>
<gene>
    <name evidence="15" type="primary">LOC116224148</name>
</gene>
<feature type="transmembrane region" description="Helical" evidence="11">
    <location>
        <begin position="150"/>
        <end position="172"/>
    </location>
</feature>
<evidence type="ECO:0000256" key="7">
    <source>
        <dbReference type="ARBA" id="ARBA00023157"/>
    </source>
</evidence>
<dbReference type="GO" id="GO:0071222">
    <property type="term" value="P:cellular response to lipopolysaccharide"/>
    <property type="evidence" value="ECO:0007669"/>
    <property type="project" value="TreeGrafter"/>
</dbReference>
<protein>
    <submittedName>
        <fullName evidence="15">Uncharacterized protein LOC116224148 isoform X1</fullName>
    </submittedName>
</protein>
<keyword evidence="8" id="KW-0675">Receptor</keyword>
<keyword evidence="6 11" id="KW-0472">Membrane</keyword>
<dbReference type="SUPFAM" id="SSF48726">
    <property type="entry name" value="Immunoglobulin"/>
    <property type="match status" value="1"/>
</dbReference>
<keyword evidence="7" id="KW-1015">Disulfide bond</keyword>
<dbReference type="GO" id="GO:0042102">
    <property type="term" value="P:positive regulation of T cell proliferation"/>
    <property type="evidence" value="ECO:0007669"/>
    <property type="project" value="TreeGrafter"/>
</dbReference>
<dbReference type="GO" id="GO:0009897">
    <property type="term" value="C:external side of plasma membrane"/>
    <property type="evidence" value="ECO:0007669"/>
    <property type="project" value="TreeGrafter"/>
</dbReference>
<dbReference type="AlphaFoldDB" id="A0A6P8GVY5"/>
<keyword evidence="5 11" id="KW-1133">Transmembrane helix</keyword>
<dbReference type="RefSeq" id="XP_031438920.1">
    <property type="nucleotide sequence ID" value="XM_031583060.2"/>
</dbReference>
<evidence type="ECO:0000313" key="15">
    <source>
        <dbReference type="RefSeq" id="XP_031438920.1"/>
    </source>
</evidence>
<dbReference type="InterPro" id="IPR003599">
    <property type="entry name" value="Ig_sub"/>
</dbReference>
<dbReference type="GO" id="GO:0042130">
    <property type="term" value="P:negative regulation of T cell proliferation"/>
    <property type="evidence" value="ECO:0007669"/>
    <property type="project" value="TreeGrafter"/>
</dbReference>
<reference evidence="15" key="1">
    <citation type="submission" date="2025-08" db="UniProtKB">
        <authorList>
            <consortium name="RefSeq"/>
        </authorList>
    </citation>
    <scope>IDENTIFICATION</scope>
</reference>
<keyword evidence="2" id="KW-1003">Cell membrane</keyword>
<feature type="chain" id="PRO_5027552495" evidence="12">
    <location>
        <begin position="19"/>
        <end position="232"/>
    </location>
</feature>
<dbReference type="PROSITE" id="PS50835">
    <property type="entry name" value="IG_LIKE"/>
    <property type="match status" value="1"/>
</dbReference>
<dbReference type="Pfam" id="PF07686">
    <property type="entry name" value="V-set"/>
    <property type="match status" value="1"/>
</dbReference>
<evidence type="ECO:0000256" key="5">
    <source>
        <dbReference type="ARBA" id="ARBA00022989"/>
    </source>
</evidence>
<sequence>MQPSWFLQVLSLASMCLTVSVNTMLVRANLSEDVVLPCDCPNIGPKLYLVWQKNGMIVNHNTNKEAKIDESYQNRTHINLSKENKNCSLLLSNVSLRDEGEYWCYYKGAALQDLNVTLKVTGLDLDLARKWSHTGTQGPAEPRMSTTTTTTLICMPLFVVGLLIVLLALVTCKRRGLIYKMPTASMEAAVTDDAGTQLQPLCNRPAHLHKHLEENSQFTDKEEEINGTGKQT</sequence>
<evidence type="ECO:0000256" key="11">
    <source>
        <dbReference type="SAM" id="Phobius"/>
    </source>
</evidence>